<feature type="domain" description="FTP" evidence="16">
    <location>
        <begin position="79"/>
        <end position="127"/>
    </location>
</feature>
<dbReference type="RefSeq" id="WP_188774755.1">
    <property type="nucleotide sequence ID" value="NZ_BMMB01000003.1"/>
</dbReference>
<evidence type="ECO:0000256" key="6">
    <source>
        <dbReference type="ARBA" id="ARBA00022723"/>
    </source>
</evidence>
<dbReference type="Pfam" id="PF07504">
    <property type="entry name" value="FTP"/>
    <property type="match status" value="1"/>
</dbReference>
<evidence type="ECO:0000256" key="4">
    <source>
        <dbReference type="ARBA" id="ARBA00022525"/>
    </source>
</evidence>
<comment type="subcellular location">
    <subcellularLocation>
        <location evidence="2 12">Secreted</location>
    </subcellularLocation>
</comment>
<dbReference type="Pfam" id="PF01447">
    <property type="entry name" value="Peptidase_M4"/>
    <property type="match status" value="1"/>
</dbReference>
<evidence type="ECO:0000259" key="14">
    <source>
        <dbReference type="Pfam" id="PF02868"/>
    </source>
</evidence>
<accession>A0ABU1ISP9</accession>
<name>A0ABU1ISP9_9BACL</name>
<evidence type="ECO:0000256" key="3">
    <source>
        <dbReference type="ARBA" id="ARBA00009388"/>
    </source>
</evidence>
<dbReference type="InterPro" id="IPR023612">
    <property type="entry name" value="Peptidase_M4"/>
</dbReference>
<gene>
    <name evidence="17" type="ORF">JOC58_000164</name>
</gene>
<dbReference type="SUPFAM" id="SSF55486">
    <property type="entry name" value="Metalloproteases ('zincins'), catalytic domain"/>
    <property type="match status" value="1"/>
</dbReference>
<evidence type="ECO:0000256" key="7">
    <source>
        <dbReference type="ARBA" id="ARBA00022729"/>
    </source>
</evidence>
<dbReference type="Pfam" id="PF03413">
    <property type="entry name" value="PepSY"/>
    <property type="match status" value="1"/>
</dbReference>
<dbReference type="PRINTS" id="PR00730">
    <property type="entry name" value="THERMOLYSIN"/>
</dbReference>
<comment type="caution">
    <text evidence="17">The sequence shown here is derived from an EMBL/GenBank/DDBJ whole genome shotgun (WGS) entry which is preliminary data.</text>
</comment>
<proteinExistence type="inferred from homology"/>
<dbReference type="Proteomes" id="UP001185028">
    <property type="component" value="Unassembled WGS sequence"/>
</dbReference>
<feature type="domain" description="Peptidase M4 C-terminal" evidence="14">
    <location>
        <begin position="394"/>
        <end position="556"/>
    </location>
</feature>
<evidence type="ECO:0000256" key="12">
    <source>
        <dbReference type="RuleBase" id="RU366073"/>
    </source>
</evidence>
<dbReference type="CDD" id="cd09597">
    <property type="entry name" value="M4_TLP"/>
    <property type="match status" value="1"/>
</dbReference>
<feature type="domain" description="Peptidase M4" evidence="13">
    <location>
        <begin position="250"/>
        <end position="391"/>
    </location>
</feature>
<evidence type="ECO:0000256" key="2">
    <source>
        <dbReference type="ARBA" id="ARBA00004613"/>
    </source>
</evidence>
<dbReference type="Gene3D" id="3.10.450.40">
    <property type="match status" value="1"/>
</dbReference>
<dbReference type="EC" id="3.4.24.-" evidence="12"/>
<organism evidence="17 18">
    <name type="scientific">Paenibacillus hunanensis</name>
    <dbReference type="NCBI Taxonomy" id="539262"/>
    <lineage>
        <taxon>Bacteria</taxon>
        <taxon>Bacillati</taxon>
        <taxon>Bacillota</taxon>
        <taxon>Bacilli</taxon>
        <taxon>Bacillales</taxon>
        <taxon>Paenibacillaceae</taxon>
        <taxon>Paenibacillus</taxon>
    </lineage>
</organism>
<keyword evidence="9 12" id="KW-0862">Zinc</keyword>
<feature type="domain" description="PepSY" evidence="15">
    <location>
        <begin position="169"/>
        <end position="241"/>
    </location>
</feature>
<evidence type="ECO:0000259" key="15">
    <source>
        <dbReference type="Pfam" id="PF03413"/>
    </source>
</evidence>
<dbReference type="PANTHER" id="PTHR33794:SF3">
    <property type="entry name" value="NEUTRAL PROTEASE B"/>
    <property type="match status" value="1"/>
</dbReference>
<comment type="function">
    <text evidence="12">Extracellular zinc metalloprotease.</text>
</comment>
<keyword evidence="7 12" id="KW-0732">Signal</keyword>
<evidence type="ECO:0000256" key="11">
    <source>
        <dbReference type="ARBA" id="ARBA00023049"/>
    </source>
</evidence>
<dbReference type="InterPro" id="IPR027268">
    <property type="entry name" value="Peptidase_M4/M1_CTD_sf"/>
</dbReference>
<reference evidence="17 18" key="1">
    <citation type="submission" date="2023-07" db="EMBL/GenBank/DDBJ databases">
        <title>Genomic Encyclopedia of Type Strains, Phase IV (KMG-IV): sequencing the most valuable type-strain genomes for metagenomic binning, comparative biology and taxonomic classification.</title>
        <authorList>
            <person name="Goeker M."/>
        </authorList>
    </citation>
    <scope>NUCLEOTIDE SEQUENCE [LARGE SCALE GENOMIC DNA]</scope>
    <source>
        <strain evidence="17 18">DSM 22170</strain>
    </source>
</reference>
<keyword evidence="6" id="KW-0479">Metal-binding</keyword>
<dbReference type="InterPro" id="IPR025711">
    <property type="entry name" value="PepSY"/>
</dbReference>
<evidence type="ECO:0000256" key="5">
    <source>
        <dbReference type="ARBA" id="ARBA00022670"/>
    </source>
</evidence>
<keyword evidence="18" id="KW-1185">Reference proteome</keyword>
<keyword evidence="8 12" id="KW-0378">Hydrolase</keyword>
<dbReference type="Gene3D" id="3.10.170.10">
    <property type="match status" value="1"/>
</dbReference>
<sequence length="557" mass="59881">MKKTASFLLAGTLLLSANTSIFAAGASELAPLGDYTPKMITQTSISGSSNDEKVWKFLEKQKRSLVSNGTASENVKDLFEITKREPDSKTGTDHYRLAQTYKGVPIYGAEQTLHFDKAGNVSLYMGKVVEDVYGKLNTGEAKVETKVAEDVYGEANDTTATDDLVTPNISASEAVSIAEKDAASKIGSLGEAMSPEQAKLYIYAPEDQDARLVYVTEVNVLDPEPLRTRYFIDAKSGSILFQYDLLEHATGTGKGVLGDTKSLTVTQSGTRYLLRDTTRGGGIETYTINNRTSGSMSTVSSTSSVFNDPAAVDAHAYAAKVYDFYKNTFNRNSIDGSGMNIRSITHYGSKYNNAFWNGSYMVYGDGDGKVFTSLSGALDVVGHEMTHGVVEHTANLEYMNQSGALNESIADMFGSVIQGKNDWLIGEDVYTPGKSGDALRSMADPTLYGDPAHMDDYKNLPNTEEGDYGGVHTNSGIPNKAFYLLSSGGTFEGVTVKGIGNSQAISIVYRALTLYLTSTSDFADFRAAMTQAATDLYGASASQTTSVKNAFDAVGIF</sequence>
<evidence type="ECO:0000256" key="9">
    <source>
        <dbReference type="ARBA" id="ARBA00022833"/>
    </source>
</evidence>
<dbReference type="EMBL" id="JAVDQH010000001">
    <property type="protein sequence ID" value="MDR6242280.1"/>
    <property type="molecule type" value="Genomic_DNA"/>
</dbReference>
<evidence type="ECO:0000259" key="16">
    <source>
        <dbReference type="Pfam" id="PF07504"/>
    </source>
</evidence>
<evidence type="ECO:0000256" key="10">
    <source>
        <dbReference type="ARBA" id="ARBA00022837"/>
    </source>
</evidence>
<dbReference type="Pfam" id="PF02868">
    <property type="entry name" value="Peptidase_M4_C"/>
    <property type="match status" value="1"/>
</dbReference>
<dbReference type="InterPro" id="IPR001570">
    <property type="entry name" value="Peptidase_M4_C_domain"/>
</dbReference>
<keyword evidence="4 12" id="KW-0964">Secreted</keyword>
<dbReference type="Gene3D" id="3.10.450.490">
    <property type="match status" value="1"/>
</dbReference>
<comment type="similarity">
    <text evidence="3 12">Belongs to the peptidase M4 family.</text>
</comment>
<evidence type="ECO:0000259" key="13">
    <source>
        <dbReference type="Pfam" id="PF01447"/>
    </source>
</evidence>
<evidence type="ECO:0000256" key="8">
    <source>
        <dbReference type="ARBA" id="ARBA00022801"/>
    </source>
</evidence>
<dbReference type="InterPro" id="IPR050728">
    <property type="entry name" value="Zinc_Metalloprotease_M4"/>
</dbReference>
<comment type="cofactor">
    <cofactor evidence="1 12">
        <name>Zn(2+)</name>
        <dbReference type="ChEBI" id="CHEBI:29105"/>
    </cofactor>
</comment>
<dbReference type="InterPro" id="IPR013856">
    <property type="entry name" value="Peptidase_M4_domain"/>
</dbReference>
<evidence type="ECO:0000313" key="17">
    <source>
        <dbReference type="EMBL" id="MDR6242280.1"/>
    </source>
</evidence>
<keyword evidence="11 12" id="KW-0482">Metalloprotease</keyword>
<dbReference type="PANTHER" id="PTHR33794">
    <property type="entry name" value="BACILLOLYSIN"/>
    <property type="match status" value="1"/>
</dbReference>
<evidence type="ECO:0000313" key="18">
    <source>
        <dbReference type="Proteomes" id="UP001185028"/>
    </source>
</evidence>
<feature type="chain" id="PRO_5044997718" description="Neutral metalloproteinase" evidence="12">
    <location>
        <begin position="24"/>
        <end position="557"/>
    </location>
</feature>
<feature type="signal peptide" evidence="12">
    <location>
        <begin position="1"/>
        <end position="23"/>
    </location>
</feature>
<keyword evidence="10" id="KW-0106">Calcium</keyword>
<protein>
    <recommendedName>
        <fullName evidence="12">Neutral metalloproteinase</fullName>
        <ecNumber evidence="12">3.4.24.-</ecNumber>
    </recommendedName>
</protein>
<keyword evidence="5 12" id="KW-0645">Protease</keyword>
<evidence type="ECO:0000256" key="1">
    <source>
        <dbReference type="ARBA" id="ARBA00001947"/>
    </source>
</evidence>
<dbReference type="Gene3D" id="1.10.390.10">
    <property type="entry name" value="Neutral Protease Domain 2"/>
    <property type="match status" value="1"/>
</dbReference>
<dbReference type="GO" id="GO:0016787">
    <property type="term" value="F:hydrolase activity"/>
    <property type="evidence" value="ECO:0007669"/>
    <property type="project" value="UniProtKB-KW"/>
</dbReference>
<dbReference type="InterPro" id="IPR011096">
    <property type="entry name" value="FTP_domain"/>
</dbReference>